<dbReference type="OrthoDB" id="9760084at2"/>
<keyword evidence="5" id="KW-0106">Calcium</keyword>
<dbReference type="Gene3D" id="1.10.439.10">
    <property type="entry name" value="Penicillin Amidohydrolase, domain 1"/>
    <property type="match status" value="1"/>
</dbReference>
<dbReference type="GO" id="GO:0016811">
    <property type="term" value="F:hydrolase activity, acting on carbon-nitrogen (but not peptide) bonds, in linear amides"/>
    <property type="evidence" value="ECO:0007669"/>
    <property type="project" value="InterPro"/>
</dbReference>
<dbReference type="InterPro" id="IPR043146">
    <property type="entry name" value="Penicillin_amidase_N_B-knob"/>
</dbReference>
<dbReference type="InterPro" id="IPR043147">
    <property type="entry name" value="Penicillin_amidase_A-knob"/>
</dbReference>
<keyword evidence="7" id="KW-1185">Reference proteome</keyword>
<dbReference type="SUPFAM" id="SSF56235">
    <property type="entry name" value="N-terminal nucleophile aminohydrolases (Ntn hydrolases)"/>
    <property type="match status" value="1"/>
</dbReference>
<dbReference type="CDD" id="cd03747">
    <property type="entry name" value="Ntn_PGA_like"/>
    <property type="match status" value="1"/>
</dbReference>
<feature type="binding site" evidence="5">
    <location>
        <position position="310"/>
    </location>
    <ligand>
        <name>Ca(2+)</name>
        <dbReference type="ChEBI" id="CHEBI:29108"/>
    </ligand>
</feature>
<dbReference type="Gene3D" id="3.60.20.10">
    <property type="entry name" value="Glutamine Phosphoribosylpyrophosphate, subunit 1, domain 1"/>
    <property type="match status" value="1"/>
</dbReference>
<dbReference type="PANTHER" id="PTHR34218:SF4">
    <property type="entry name" value="ACYL-HOMOSERINE LACTONE ACYLASE QUIP"/>
    <property type="match status" value="1"/>
</dbReference>
<name>A0A327M8W7_9PROT</name>
<keyword evidence="3" id="KW-0865">Zymogen</keyword>
<dbReference type="PIRSF" id="PIRSF001227">
    <property type="entry name" value="Pen_acylase"/>
    <property type="match status" value="1"/>
</dbReference>
<evidence type="ECO:0000313" key="7">
    <source>
        <dbReference type="Proteomes" id="UP000249065"/>
    </source>
</evidence>
<dbReference type="InterPro" id="IPR023343">
    <property type="entry name" value="Penicillin_amidase_dom1"/>
</dbReference>
<dbReference type="Gene3D" id="2.30.120.10">
    <property type="match status" value="1"/>
</dbReference>
<feature type="binding site" evidence="5">
    <location>
        <position position="307"/>
    </location>
    <ligand>
        <name>Ca(2+)</name>
        <dbReference type="ChEBI" id="CHEBI:29108"/>
    </ligand>
</feature>
<keyword evidence="5" id="KW-0479">Metal-binding</keyword>
<evidence type="ECO:0000256" key="1">
    <source>
        <dbReference type="ARBA" id="ARBA00006586"/>
    </source>
</evidence>
<evidence type="ECO:0000256" key="5">
    <source>
        <dbReference type="PIRSR" id="PIRSR001227-2"/>
    </source>
</evidence>
<dbReference type="GO" id="GO:0017000">
    <property type="term" value="P:antibiotic biosynthetic process"/>
    <property type="evidence" value="ECO:0007669"/>
    <property type="project" value="InterPro"/>
</dbReference>
<comment type="cofactor">
    <cofactor evidence="5">
        <name>Ca(2+)</name>
        <dbReference type="ChEBI" id="CHEBI:29108"/>
    </cofactor>
    <text evidence="5">Binds 1 Ca(2+) ion per dimer.</text>
</comment>
<dbReference type="PANTHER" id="PTHR34218">
    <property type="entry name" value="PEPTIDASE S45 PENICILLIN AMIDASE"/>
    <property type="match status" value="1"/>
</dbReference>
<dbReference type="Gene3D" id="1.10.1400.10">
    <property type="match status" value="1"/>
</dbReference>
<accession>A0A327M8W7</accession>
<dbReference type="Proteomes" id="UP000249065">
    <property type="component" value="Unassembled WGS sequence"/>
</dbReference>
<proteinExistence type="inferred from homology"/>
<evidence type="ECO:0000313" key="6">
    <source>
        <dbReference type="EMBL" id="RAI58772.1"/>
    </source>
</evidence>
<organism evidence="6 7">
    <name type="scientific">Roseicella frigidaeris</name>
    <dbReference type="NCBI Taxonomy" id="2230885"/>
    <lineage>
        <taxon>Bacteria</taxon>
        <taxon>Pseudomonadati</taxon>
        <taxon>Pseudomonadota</taxon>
        <taxon>Alphaproteobacteria</taxon>
        <taxon>Acetobacterales</taxon>
        <taxon>Roseomonadaceae</taxon>
        <taxon>Roseicella</taxon>
    </lineage>
</organism>
<comment type="similarity">
    <text evidence="1">Belongs to the peptidase S45 family.</text>
</comment>
<evidence type="ECO:0000256" key="4">
    <source>
        <dbReference type="PIRSR" id="PIRSR001227-1"/>
    </source>
</evidence>
<protein>
    <submittedName>
        <fullName evidence="6">Penicillin acylase family protein</fullName>
    </submittedName>
</protein>
<dbReference type="Pfam" id="PF01804">
    <property type="entry name" value="Penicil_amidase"/>
    <property type="match status" value="1"/>
</dbReference>
<evidence type="ECO:0000256" key="2">
    <source>
        <dbReference type="ARBA" id="ARBA00022801"/>
    </source>
</evidence>
<dbReference type="EMBL" id="QLIX01000007">
    <property type="protein sequence ID" value="RAI58772.1"/>
    <property type="molecule type" value="Genomic_DNA"/>
</dbReference>
<feature type="active site" description="Nucleophile" evidence="4">
    <location>
        <position position="234"/>
    </location>
</feature>
<dbReference type="GO" id="GO:0046872">
    <property type="term" value="F:metal ion binding"/>
    <property type="evidence" value="ECO:0007669"/>
    <property type="project" value="UniProtKB-KW"/>
</dbReference>
<comment type="caution">
    <text evidence="6">The sequence shown here is derived from an EMBL/GenBank/DDBJ whole genome shotgun (WGS) entry which is preliminary data.</text>
</comment>
<dbReference type="InterPro" id="IPR002692">
    <property type="entry name" value="S45"/>
</dbReference>
<dbReference type="Gene3D" id="1.10.10.2580">
    <property type="entry name" value="Penicillin Acylase III, Chain A, Domain 2"/>
    <property type="match status" value="1"/>
</dbReference>
<evidence type="ECO:0000256" key="3">
    <source>
        <dbReference type="ARBA" id="ARBA00023145"/>
    </source>
</evidence>
<dbReference type="RefSeq" id="WP_111469979.1">
    <property type="nucleotide sequence ID" value="NZ_QLIX01000007.1"/>
</dbReference>
<sequence length="772" mass="82317">MAKQDWRAAAEQAIPPLGGRLRLPGLAGPVTLLRDAEGVPHLRAESAADAFLAQGFVHAQDRLFQMELNRRRALGRSAEWLGPAGFAADALARRLGMEAACRRDVAALGAEARAMLAAYAAGVNAFLASGAPRPVEYALLEAAPEPWEDWHCLAVMRRLGLLMGSVWFKLWRAAALPVAGEAVTLLRYDDGGGDLVIAPAGAEAERWRASLAELAPAAAALLAAAAPDGTGGGSNNWVVAGALSGTGRPVLAGDPHRVFEVPGMYAQGHVACPEFDAIGLTVPGVPGFPHFAQNGGVAWCVTHTFADIHDLYLERFDDGARHALFRGAWEPVERRRESIAIRGEAPREIEVVVTRHGPVICGDPARGTALALRSVQFAETDLSFDCLPRMLRARSVEALFEATRGWGLIDHNLLAADTAGRTGWLLRARVPRRGRENGWLPVPGWTGDHEWQGWIPHEAMPRLIDPAPGLLATANNRPVPDSHPDYLCTDCHPPYRSRRVTELLADPALRGIEGAARIHADTLSAPAREMQGHLARLAGLAPEAEALRQELLAWDGRMTAESVAAARYIALRLALVRRLGAASGLAGLAGQDWLSPPPGVAPLTQLWWALPALLRADDASLLRGESWAALLGAALAEVAAAPPAEPWGALHQPRFQHPLSPLFPEAAALLDPPSLPVGGDGDTVQANGLVAPLGPRAAYGAIARYAFDVGAFENSRWCVFLGASGHPASPHYADQNPAWSRCEMLPMRADWAALEAVATQRQSLLPDEGVSA</sequence>
<dbReference type="InterPro" id="IPR029055">
    <property type="entry name" value="Ntn_hydrolases_N"/>
</dbReference>
<keyword evidence="2" id="KW-0378">Hydrolase</keyword>
<dbReference type="InterPro" id="IPR014395">
    <property type="entry name" value="Pen/GL7ACA/AHL_acylase"/>
</dbReference>
<dbReference type="AlphaFoldDB" id="A0A327M8W7"/>
<gene>
    <name evidence="6" type="ORF">DOO78_11875</name>
</gene>
<reference evidence="7" key="1">
    <citation type="submission" date="2018-06" db="EMBL/GenBank/DDBJ databases">
        <authorList>
            <person name="Khan S.A."/>
        </authorList>
    </citation>
    <scope>NUCLEOTIDE SEQUENCE [LARGE SCALE GENOMIC DNA]</scope>
    <source>
        <strain evidence="7">DB-1506</strain>
    </source>
</reference>